<name>A0AA96WNP6_LEPBY</name>
<dbReference type="EMBL" id="CP130144">
    <property type="protein sequence ID" value="WNZ43441.1"/>
    <property type="molecule type" value="Genomic_DNA"/>
</dbReference>
<sequence length="69" mass="7803">MDEEMMQREVEAMSINRLNELGNRAIQAGLIAGHGYYQGQYELLHQGNSVLLSPEEAENYLENLLHKAA</sequence>
<dbReference type="RefSeq" id="WP_190653739.1">
    <property type="nucleotide sequence ID" value="NZ_CP130144.1"/>
</dbReference>
<accession>A0AA96WNP6</accession>
<organism evidence="1">
    <name type="scientific">Leptolyngbya boryana CZ1</name>
    <dbReference type="NCBI Taxonomy" id="3060204"/>
    <lineage>
        <taxon>Bacteria</taxon>
        <taxon>Bacillati</taxon>
        <taxon>Cyanobacteriota</taxon>
        <taxon>Cyanophyceae</taxon>
        <taxon>Leptolyngbyales</taxon>
        <taxon>Leptolyngbyaceae</taxon>
        <taxon>Leptolyngbya group</taxon>
        <taxon>Leptolyngbya</taxon>
    </lineage>
</organism>
<protein>
    <submittedName>
        <fullName evidence="1">Uncharacterized protein</fullName>
    </submittedName>
</protein>
<reference evidence="1" key="1">
    <citation type="journal article" date="2023" name="Plants (Basel)">
        <title>Genomic Analysis of Leptolyngbya boryana CZ1 Reveals Efficient Carbon Fixation Modules.</title>
        <authorList>
            <person name="Bai X."/>
            <person name="Wang H."/>
            <person name="Cheng W."/>
            <person name="Wang J."/>
            <person name="Ma M."/>
            <person name="Hu H."/>
            <person name="Song Z."/>
            <person name="Ma H."/>
            <person name="Fan Y."/>
            <person name="Du C."/>
            <person name="Xu J."/>
        </authorList>
    </citation>
    <scope>NUCLEOTIDE SEQUENCE</scope>
    <source>
        <strain evidence="1">CZ1</strain>
    </source>
</reference>
<proteinExistence type="predicted"/>
<dbReference type="AlphaFoldDB" id="A0AA96WNP6"/>
<gene>
    <name evidence="1" type="ORF">Q2T42_16480</name>
</gene>
<reference evidence="1" key="2">
    <citation type="submission" date="2023-07" db="EMBL/GenBank/DDBJ databases">
        <authorList>
            <person name="Bai X.-H."/>
            <person name="Wang H.-H."/>
            <person name="Wang J."/>
            <person name="Ma M.-Y."/>
            <person name="Hu H.-H."/>
            <person name="Song Z.-L."/>
            <person name="Ma H.-G."/>
            <person name="Fan Y."/>
            <person name="Du C.-Y."/>
            <person name="Xu J.-C."/>
        </authorList>
    </citation>
    <scope>NUCLEOTIDE SEQUENCE</scope>
    <source>
        <strain evidence="1">CZ1</strain>
    </source>
</reference>
<evidence type="ECO:0000313" key="1">
    <source>
        <dbReference type="EMBL" id="WNZ43441.1"/>
    </source>
</evidence>